<dbReference type="InterPro" id="IPR015942">
    <property type="entry name" value="Asp/Glu/hydantoin_racemase"/>
</dbReference>
<dbReference type="SUPFAM" id="SSF53681">
    <property type="entry name" value="Aspartate/glutamate racemase"/>
    <property type="match status" value="2"/>
</dbReference>
<dbReference type="Pfam" id="PF01177">
    <property type="entry name" value="Asp_Glu_race"/>
    <property type="match status" value="1"/>
</dbReference>
<reference evidence="2 3" key="1">
    <citation type="journal article" date="2018" name="Mol. Ecol.">
        <title>The obligate alkalophilic soda-lake fungus Sodiomyces alkalinus has shifted to a protein diet.</title>
        <authorList>
            <person name="Grum-Grzhimaylo A.A."/>
            <person name="Falkoski D.L."/>
            <person name="van den Heuvel J."/>
            <person name="Valero-Jimenez C.A."/>
            <person name="Min B."/>
            <person name="Choi I.G."/>
            <person name="Lipzen A."/>
            <person name="Daum C.G."/>
            <person name="Aanen D.K."/>
            <person name="Tsang A."/>
            <person name="Henrissat B."/>
            <person name="Bilanenko E.N."/>
            <person name="de Vries R.P."/>
            <person name="van Kan J.A.L."/>
            <person name="Grigoriev I.V."/>
            <person name="Debets A.J.M."/>
        </authorList>
    </citation>
    <scope>NUCLEOTIDE SEQUENCE [LARGE SCALE GENOMIC DNA]</scope>
    <source>
        <strain evidence="2 3">F11</strain>
    </source>
</reference>
<dbReference type="Proteomes" id="UP000272025">
    <property type="component" value="Unassembled WGS sequence"/>
</dbReference>
<dbReference type="PANTHER" id="PTHR21198">
    <property type="entry name" value="GLUTAMATE RACEMASE"/>
    <property type="match status" value="1"/>
</dbReference>
<accession>A0A3N2Q3T6</accession>
<dbReference type="GO" id="GO:0047661">
    <property type="term" value="F:amino-acid racemase activity"/>
    <property type="evidence" value="ECO:0007669"/>
    <property type="project" value="InterPro"/>
</dbReference>
<gene>
    <name evidence="2" type="ORF">SODALDRAFT_322460</name>
</gene>
<evidence type="ECO:0000313" key="2">
    <source>
        <dbReference type="EMBL" id="ROT41295.1"/>
    </source>
</evidence>
<dbReference type="EMBL" id="ML119052">
    <property type="protein sequence ID" value="ROT41295.1"/>
    <property type="molecule type" value="Genomic_DNA"/>
</dbReference>
<dbReference type="AlphaFoldDB" id="A0A3N2Q3T6"/>
<dbReference type="OrthoDB" id="187836at2759"/>
<sequence>MKTIGLLGGMSYHSTTIYYTQINAHVQRLRGGVNAASLILHSFNYADTSRLFAANDWDGIAAKFMAAAAHLEAAGADGIAIGCNIGHKVAPRLEAAVGLPVALLATKAVMDGDFITSRLAERAGVEVLLPRQEDRVAIDAAVFGELAVGKVTPEITGLITRVVDELVAQGAEAVVLACTDLQFVLTPENVKVPLLDTLEIHAKGLAEWSV</sequence>
<proteinExistence type="predicted"/>
<keyword evidence="3" id="KW-1185">Reference proteome</keyword>
<name>A0A3N2Q3T6_SODAK</name>
<organism evidence="2 3">
    <name type="scientific">Sodiomyces alkalinus (strain CBS 110278 / VKM F-3762 / F11)</name>
    <name type="common">Alkaliphilic filamentous fungus</name>
    <dbReference type="NCBI Taxonomy" id="1314773"/>
    <lineage>
        <taxon>Eukaryota</taxon>
        <taxon>Fungi</taxon>
        <taxon>Dikarya</taxon>
        <taxon>Ascomycota</taxon>
        <taxon>Pezizomycotina</taxon>
        <taxon>Sordariomycetes</taxon>
        <taxon>Hypocreomycetidae</taxon>
        <taxon>Glomerellales</taxon>
        <taxon>Plectosphaerellaceae</taxon>
        <taxon>Sodiomyces</taxon>
    </lineage>
</organism>
<keyword evidence="1" id="KW-0413">Isomerase</keyword>
<dbReference type="PANTHER" id="PTHR21198:SF7">
    <property type="entry name" value="ASPARTATE-GLUTAMATE RACEMASE FAMILY"/>
    <property type="match status" value="1"/>
</dbReference>
<evidence type="ECO:0000256" key="1">
    <source>
        <dbReference type="ARBA" id="ARBA00023235"/>
    </source>
</evidence>
<dbReference type="STRING" id="1314773.A0A3N2Q3T6"/>
<dbReference type="GeneID" id="39578202"/>
<dbReference type="RefSeq" id="XP_028469101.1">
    <property type="nucleotide sequence ID" value="XM_028609724.1"/>
</dbReference>
<evidence type="ECO:0000313" key="3">
    <source>
        <dbReference type="Proteomes" id="UP000272025"/>
    </source>
</evidence>
<dbReference type="InterPro" id="IPR001920">
    <property type="entry name" value="Asp/Glu_race"/>
</dbReference>
<dbReference type="Gene3D" id="3.40.50.1860">
    <property type="match status" value="2"/>
</dbReference>
<protein>
    <submittedName>
        <fullName evidence="2">Aspartate racemase</fullName>
    </submittedName>
</protein>